<evidence type="ECO:0000313" key="9">
    <source>
        <dbReference type="Proteomes" id="UP000317716"/>
    </source>
</evidence>
<dbReference type="SUPFAM" id="SSF88946">
    <property type="entry name" value="Sigma2 domain of RNA polymerase sigma factors"/>
    <property type="match status" value="1"/>
</dbReference>
<dbReference type="Pfam" id="PF08281">
    <property type="entry name" value="Sigma70_r4_2"/>
    <property type="match status" value="1"/>
</dbReference>
<dbReference type="GO" id="GO:0006352">
    <property type="term" value="P:DNA-templated transcription initiation"/>
    <property type="evidence" value="ECO:0007669"/>
    <property type="project" value="InterPro"/>
</dbReference>
<keyword evidence="5" id="KW-0804">Transcription</keyword>
<dbReference type="AlphaFoldDB" id="A0A538SAC3"/>
<evidence type="ECO:0000256" key="5">
    <source>
        <dbReference type="ARBA" id="ARBA00023163"/>
    </source>
</evidence>
<dbReference type="GO" id="GO:0003677">
    <property type="term" value="F:DNA binding"/>
    <property type="evidence" value="ECO:0007669"/>
    <property type="project" value="UniProtKB-KW"/>
</dbReference>
<dbReference type="CDD" id="cd06171">
    <property type="entry name" value="Sigma70_r4"/>
    <property type="match status" value="1"/>
</dbReference>
<keyword evidence="2" id="KW-0805">Transcription regulation</keyword>
<dbReference type="InterPro" id="IPR036388">
    <property type="entry name" value="WH-like_DNA-bd_sf"/>
</dbReference>
<evidence type="ECO:0000256" key="3">
    <source>
        <dbReference type="ARBA" id="ARBA00023082"/>
    </source>
</evidence>
<gene>
    <name evidence="8" type="ORF">E6K72_13200</name>
</gene>
<dbReference type="GO" id="GO:0016987">
    <property type="term" value="F:sigma factor activity"/>
    <property type="evidence" value="ECO:0007669"/>
    <property type="project" value="UniProtKB-KW"/>
</dbReference>
<feature type="domain" description="RNA polymerase sigma-70 region 2" evidence="6">
    <location>
        <begin position="7"/>
        <end position="73"/>
    </location>
</feature>
<name>A0A538SAC3_UNCEI</name>
<evidence type="ECO:0000256" key="2">
    <source>
        <dbReference type="ARBA" id="ARBA00023015"/>
    </source>
</evidence>
<dbReference type="Pfam" id="PF04542">
    <property type="entry name" value="Sigma70_r2"/>
    <property type="match status" value="1"/>
</dbReference>
<sequence>MTDFSALYERYAPDVFRFALYLSGDRHEAEDITSETFVRAWTAPEPIRTATVKGYLLTIARNLFLQGLRRKSRQTAIDDELRDPRASADGQAERNSEVAAVLANLQRIPEGDRAALLLRAVEEMPYDEIARALGISLAATKVRIHRARLALADVRSD</sequence>
<dbReference type="SUPFAM" id="SSF88659">
    <property type="entry name" value="Sigma3 and sigma4 domains of RNA polymerase sigma factors"/>
    <property type="match status" value="1"/>
</dbReference>
<comment type="caution">
    <text evidence="8">The sequence shown here is derived from an EMBL/GenBank/DDBJ whole genome shotgun (WGS) entry which is preliminary data.</text>
</comment>
<dbReference type="InterPro" id="IPR014284">
    <property type="entry name" value="RNA_pol_sigma-70_dom"/>
</dbReference>
<organism evidence="8 9">
    <name type="scientific">Eiseniibacteriota bacterium</name>
    <dbReference type="NCBI Taxonomy" id="2212470"/>
    <lineage>
        <taxon>Bacteria</taxon>
        <taxon>Candidatus Eiseniibacteriota</taxon>
    </lineage>
</organism>
<dbReference type="PANTHER" id="PTHR43133">
    <property type="entry name" value="RNA POLYMERASE ECF-TYPE SIGMA FACTO"/>
    <property type="match status" value="1"/>
</dbReference>
<evidence type="ECO:0000256" key="1">
    <source>
        <dbReference type="ARBA" id="ARBA00010641"/>
    </source>
</evidence>
<dbReference type="InterPro" id="IPR039425">
    <property type="entry name" value="RNA_pol_sigma-70-like"/>
</dbReference>
<evidence type="ECO:0000256" key="4">
    <source>
        <dbReference type="ARBA" id="ARBA00023125"/>
    </source>
</evidence>
<dbReference type="PANTHER" id="PTHR43133:SF8">
    <property type="entry name" value="RNA POLYMERASE SIGMA FACTOR HI_1459-RELATED"/>
    <property type="match status" value="1"/>
</dbReference>
<protein>
    <submittedName>
        <fullName evidence="8">RNA polymerase sigma factor</fullName>
    </submittedName>
</protein>
<dbReference type="InterPro" id="IPR013325">
    <property type="entry name" value="RNA_pol_sigma_r2"/>
</dbReference>
<dbReference type="EMBL" id="VBOS01000486">
    <property type="protein sequence ID" value="TMQ48322.1"/>
    <property type="molecule type" value="Genomic_DNA"/>
</dbReference>
<dbReference type="Proteomes" id="UP000317716">
    <property type="component" value="Unassembled WGS sequence"/>
</dbReference>
<comment type="similarity">
    <text evidence="1">Belongs to the sigma-70 factor family. ECF subfamily.</text>
</comment>
<dbReference type="Gene3D" id="1.10.10.10">
    <property type="entry name" value="Winged helix-like DNA-binding domain superfamily/Winged helix DNA-binding domain"/>
    <property type="match status" value="1"/>
</dbReference>
<dbReference type="InterPro" id="IPR013249">
    <property type="entry name" value="RNA_pol_sigma70_r4_t2"/>
</dbReference>
<feature type="domain" description="RNA polymerase sigma factor 70 region 4 type 2" evidence="7">
    <location>
        <begin position="105"/>
        <end position="151"/>
    </location>
</feature>
<reference evidence="8 9" key="1">
    <citation type="journal article" date="2019" name="Nat. Microbiol.">
        <title>Mediterranean grassland soil C-N compound turnover is dependent on rainfall and depth, and is mediated by genomically divergent microorganisms.</title>
        <authorList>
            <person name="Diamond S."/>
            <person name="Andeer P.F."/>
            <person name="Li Z."/>
            <person name="Crits-Christoph A."/>
            <person name="Burstein D."/>
            <person name="Anantharaman K."/>
            <person name="Lane K.R."/>
            <person name="Thomas B.C."/>
            <person name="Pan C."/>
            <person name="Northen T.R."/>
            <person name="Banfield J.F."/>
        </authorList>
    </citation>
    <scope>NUCLEOTIDE SEQUENCE [LARGE SCALE GENOMIC DNA]</scope>
    <source>
        <strain evidence="8">WS_2</strain>
    </source>
</reference>
<dbReference type="Gene3D" id="1.10.1740.10">
    <property type="match status" value="1"/>
</dbReference>
<dbReference type="InterPro" id="IPR007627">
    <property type="entry name" value="RNA_pol_sigma70_r2"/>
</dbReference>
<evidence type="ECO:0000259" key="7">
    <source>
        <dbReference type="Pfam" id="PF08281"/>
    </source>
</evidence>
<dbReference type="NCBIfam" id="TIGR02937">
    <property type="entry name" value="sigma70-ECF"/>
    <property type="match status" value="1"/>
</dbReference>
<keyword evidence="4" id="KW-0238">DNA-binding</keyword>
<evidence type="ECO:0000259" key="6">
    <source>
        <dbReference type="Pfam" id="PF04542"/>
    </source>
</evidence>
<keyword evidence="3" id="KW-0731">Sigma factor</keyword>
<proteinExistence type="inferred from homology"/>
<evidence type="ECO:0000313" key="8">
    <source>
        <dbReference type="EMBL" id="TMQ48322.1"/>
    </source>
</evidence>
<accession>A0A538SAC3</accession>
<dbReference type="InterPro" id="IPR013324">
    <property type="entry name" value="RNA_pol_sigma_r3/r4-like"/>
</dbReference>